<dbReference type="SUPFAM" id="SSF109604">
    <property type="entry name" value="HD-domain/PDEase-like"/>
    <property type="match status" value="1"/>
</dbReference>
<sequence>MHAFSNTGPVSAEKTMELLWSRVRQRGDLPGFSKVVSAIIGAMRGDDDREFNMTRTVLQDPALTQKVLRLANSAMYSVFGQGINTVSKAVIVLGTEAIGHLALGLKLVDGLSAASSESANARVEMEKSVLAGHIARQMASSANTRDAEEAVVCSMLHSLGRMMATFYLSDRWHLVQEYSVRTGADENEAAREILGLRFDDIGRHAAQHWGLPAAVVDTLQDMPPKPIGEPLDHKDWLAAIATVSSRCADALTSDNGDIEEILADLTSDYADMLGLESGQMLLALENAQKTAASEDSVVVRTQRRSNTEHKEPAAPIVGKPADAAARLARGVADMRDALQSTSSGQVMTMALETVYQGLSFSRTIAFLRNQEQSQYAANMCFGDGVQELLPRLVFGDAYQPDVFHAALANDKMIFVENAQDAAFISKVPRWWKDALPTVRSFMVLPLTVNRRPVGFIYGDWDMTKPPSKIEQAEIAPLNELRTLVMHALEQRRQPEPAWARKIL</sequence>
<name>A0A3A3FWI1_9BURK</name>
<dbReference type="Gene3D" id="1.10.3210.10">
    <property type="entry name" value="Hypothetical protein af1432"/>
    <property type="match status" value="1"/>
</dbReference>
<dbReference type="InterPro" id="IPR013976">
    <property type="entry name" value="HDOD"/>
</dbReference>
<dbReference type="Proteomes" id="UP000265955">
    <property type="component" value="Unassembled WGS sequence"/>
</dbReference>
<keyword evidence="4" id="KW-1185">Reference proteome</keyword>
<dbReference type="Pfam" id="PF08668">
    <property type="entry name" value="HDOD"/>
    <property type="match status" value="1"/>
</dbReference>
<comment type="caution">
    <text evidence="3">The sequence shown here is derived from an EMBL/GenBank/DDBJ whole genome shotgun (WGS) entry which is preliminary data.</text>
</comment>
<proteinExistence type="predicted"/>
<dbReference type="OrthoDB" id="9770715at2"/>
<feature type="domain" description="HDOD" evidence="2">
    <location>
        <begin position="29"/>
        <end position="225"/>
    </location>
</feature>
<evidence type="ECO:0000313" key="4">
    <source>
        <dbReference type="Proteomes" id="UP000265955"/>
    </source>
</evidence>
<evidence type="ECO:0000256" key="1">
    <source>
        <dbReference type="SAM" id="MobiDB-lite"/>
    </source>
</evidence>
<feature type="region of interest" description="Disordered" evidence="1">
    <location>
        <begin position="295"/>
        <end position="314"/>
    </location>
</feature>
<dbReference type="EMBL" id="QYUO01000001">
    <property type="protein sequence ID" value="RJF99684.1"/>
    <property type="molecule type" value="Genomic_DNA"/>
</dbReference>
<dbReference type="SUPFAM" id="SSF55781">
    <property type="entry name" value="GAF domain-like"/>
    <property type="match status" value="1"/>
</dbReference>
<protein>
    <submittedName>
        <fullName evidence="3">HDOD domain-containing protein</fullName>
    </submittedName>
</protein>
<evidence type="ECO:0000259" key="2">
    <source>
        <dbReference type="PROSITE" id="PS51833"/>
    </source>
</evidence>
<dbReference type="Gene3D" id="3.30.450.40">
    <property type="match status" value="1"/>
</dbReference>
<reference evidence="4" key="1">
    <citation type="submission" date="2018-09" db="EMBL/GenBank/DDBJ databases">
        <authorList>
            <person name="Zhu H."/>
        </authorList>
    </citation>
    <scope>NUCLEOTIDE SEQUENCE [LARGE SCALE GENOMIC DNA]</scope>
    <source>
        <strain evidence="4">K1R23-30</strain>
    </source>
</reference>
<dbReference type="InterPro" id="IPR029016">
    <property type="entry name" value="GAF-like_dom_sf"/>
</dbReference>
<organism evidence="3 4">
    <name type="scientific">Noviherbaspirillum saxi</name>
    <dbReference type="NCBI Taxonomy" id="2320863"/>
    <lineage>
        <taxon>Bacteria</taxon>
        <taxon>Pseudomonadati</taxon>
        <taxon>Pseudomonadota</taxon>
        <taxon>Betaproteobacteria</taxon>
        <taxon>Burkholderiales</taxon>
        <taxon>Oxalobacteraceae</taxon>
        <taxon>Noviherbaspirillum</taxon>
    </lineage>
</organism>
<dbReference type="AlphaFoldDB" id="A0A3A3FWI1"/>
<dbReference type="InterPro" id="IPR052340">
    <property type="entry name" value="RNase_Y/CdgJ"/>
</dbReference>
<dbReference type="PANTHER" id="PTHR33525">
    <property type="match status" value="1"/>
</dbReference>
<evidence type="ECO:0000313" key="3">
    <source>
        <dbReference type="EMBL" id="RJF99684.1"/>
    </source>
</evidence>
<dbReference type="PANTHER" id="PTHR33525:SF4">
    <property type="entry name" value="CYCLIC DI-GMP PHOSPHODIESTERASE CDGJ"/>
    <property type="match status" value="1"/>
</dbReference>
<dbReference type="PROSITE" id="PS51833">
    <property type="entry name" value="HDOD"/>
    <property type="match status" value="1"/>
</dbReference>
<gene>
    <name evidence="3" type="ORF">D3871_15010</name>
</gene>
<accession>A0A3A3FWI1</accession>